<dbReference type="InterPro" id="IPR051156">
    <property type="entry name" value="Mito/Outer_Membr_Metalloprot"/>
</dbReference>
<keyword evidence="10" id="KW-1185">Reference proteome</keyword>
<keyword evidence="2" id="KW-0479">Metal-binding</keyword>
<comment type="similarity">
    <text evidence="6">Belongs to the peptidase M48 family.</text>
</comment>
<dbReference type="GO" id="GO:0034982">
    <property type="term" value="P:mitochondrial protein processing"/>
    <property type="evidence" value="ECO:0007669"/>
    <property type="project" value="TreeGrafter"/>
</dbReference>
<dbReference type="RefSeq" id="XP_025550227.1">
    <property type="nucleotide sequence ID" value="XM_025692828.1"/>
</dbReference>
<dbReference type="EMBL" id="KZ824291">
    <property type="protein sequence ID" value="RAL11073.1"/>
    <property type="molecule type" value="Genomic_DNA"/>
</dbReference>
<evidence type="ECO:0000313" key="9">
    <source>
        <dbReference type="EMBL" id="RAL11073.1"/>
    </source>
</evidence>
<keyword evidence="5 6" id="KW-0482">Metalloprotease</keyword>
<dbReference type="PANTHER" id="PTHR22726">
    <property type="entry name" value="METALLOENDOPEPTIDASE OMA1"/>
    <property type="match status" value="1"/>
</dbReference>
<dbReference type="GO" id="GO:0004222">
    <property type="term" value="F:metalloendopeptidase activity"/>
    <property type="evidence" value="ECO:0007669"/>
    <property type="project" value="InterPro"/>
</dbReference>
<evidence type="ECO:0000256" key="6">
    <source>
        <dbReference type="RuleBase" id="RU003983"/>
    </source>
</evidence>
<evidence type="ECO:0000256" key="2">
    <source>
        <dbReference type="ARBA" id="ARBA00022723"/>
    </source>
</evidence>
<dbReference type="GO" id="GO:0046872">
    <property type="term" value="F:metal ion binding"/>
    <property type="evidence" value="ECO:0007669"/>
    <property type="project" value="UniProtKB-KW"/>
</dbReference>
<organism evidence="9 10">
    <name type="scientific">Aspergillus homomorphus (strain CBS 101889)</name>
    <dbReference type="NCBI Taxonomy" id="1450537"/>
    <lineage>
        <taxon>Eukaryota</taxon>
        <taxon>Fungi</taxon>
        <taxon>Dikarya</taxon>
        <taxon>Ascomycota</taxon>
        <taxon>Pezizomycotina</taxon>
        <taxon>Eurotiomycetes</taxon>
        <taxon>Eurotiomycetidae</taxon>
        <taxon>Eurotiales</taxon>
        <taxon>Aspergillaceae</taxon>
        <taxon>Aspergillus</taxon>
        <taxon>Aspergillus subgen. Circumdati</taxon>
    </lineage>
</organism>
<gene>
    <name evidence="9" type="ORF">BO97DRAFT_371566</name>
</gene>
<dbReference type="GeneID" id="37197117"/>
<evidence type="ECO:0000259" key="8">
    <source>
        <dbReference type="Pfam" id="PF01435"/>
    </source>
</evidence>
<proteinExistence type="inferred from homology"/>
<evidence type="ECO:0000313" key="10">
    <source>
        <dbReference type="Proteomes" id="UP000248961"/>
    </source>
</evidence>
<dbReference type="STRING" id="1450537.A0A395HUH6"/>
<feature type="region of interest" description="Disordered" evidence="7">
    <location>
        <begin position="48"/>
        <end position="87"/>
    </location>
</feature>
<accession>A0A395HUH6</accession>
<dbReference type="VEuPathDB" id="FungiDB:BO97DRAFT_371566"/>
<evidence type="ECO:0000256" key="5">
    <source>
        <dbReference type="ARBA" id="ARBA00023049"/>
    </source>
</evidence>
<dbReference type="PANTHER" id="PTHR22726:SF1">
    <property type="entry name" value="METALLOENDOPEPTIDASE OMA1, MITOCHONDRIAL"/>
    <property type="match status" value="1"/>
</dbReference>
<keyword evidence="4 6" id="KW-0862">Zinc</keyword>
<comment type="cofactor">
    <cofactor evidence="6">
        <name>Zn(2+)</name>
        <dbReference type="ChEBI" id="CHEBI:29105"/>
    </cofactor>
    <text evidence="6">Binds 1 zinc ion per subunit.</text>
</comment>
<dbReference type="Proteomes" id="UP000248961">
    <property type="component" value="Unassembled WGS sequence"/>
</dbReference>
<evidence type="ECO:0000256" key="7">
    <source>
        <dbReference type="SAM" id="MobiDB-lite"/>
    </source>
</evidence>
<name>A0A395HUH6_ASPHC</name>
<keyword evidence="3 6" id="KW-0378">Hydrolase</keyword>
<evidence type="ECO:0000256" key="1">
    <source>
        <dbReference type="ARBA" id="ARBA00022670"/>
    </source>
</evidence>
<dbReference type="OrthoDB" id="7464992at2759"/>
<dbReference type="GO" id="GO:0006515">
    <property type="term" value="P:protein quality control for misfolded or incompletely synthesized proteins"/>
    <property type="evidence" value="ECO:0007669"/>
    <property type="project" value="TreeGrafter"/>
</dbReference>
<dbReference type="AlphaFoldDB" id="A0A395HUH6"/>
<dbReference type="InterPro" id="IPR001915">
    <property type="entry name" value="Peptidase_M48"/>
</dbReference>
<dbReference type="GO" id="GO:0005743">
    <property type="term" value="C:mitochondrial inner membrane"/>
    <property type="evidence" value="ECO:0007669"/>
    <property type="project" value="TreeGrafter"/>
</dbReference>
<dbReference type="Pfam" id="PF01435">
    <property type="entry name" value="Peptidase_M48"/>
    <property type="match status" value="1"/>
</dbReference>
<reference evidence="9 10" key="1">
    <citation type="submission" date="2018-02" db="EMBL/GenBank/DDBJ databases">
        <title>The genomes of Aspergillus section Nigri reveals drivers in fungal speciation.</title>
        <authorList>
            <consortium name="DOE Joint Genome Institute"/>
            <person name="Vesth T.C."/>
            <person name="Nybo J."/>
            <person name="Theobald S."/>
            <person name="Brandl J."/>
            <person name="Frisvad J.C."/>
            <person name="Nielsen K.F."/>
            <person name="Lyhne E.K."/>
            <person name="Kogle M.E."/>
            <person name="Kuo A."/>
            <person name="Riley R."/>
            <person name="Clum A."/>
            <person name="Nolan M."/>
            <person name="Lipzen A."/>
            <person name="Salamov A."/>
            <person name="Henrissat B."/>
            <person name="Wiebenga A."/>
            <person name="De vries R.P."/>
            <person name="Grigoriev I.V."/>
            <person name="Mortensen U.H."/>
            <person name="Andersen M.R."/>
            <person name="Baker S.E."/>
        </authorList>
    </citation>
    <scope>NUCLEOTIDE SEQUENCE [LARGE SCALE GENOMIC DNA]</scope>
    <source>
        <strain evidence="9 10">CBS 101889</strain>
    </source>
</reference>
<protein>
    <submittedName>
        <fullName evidence="9">Peptidase</fullName>
    </submittedName>
</protein>
<feature type="domain" description="Peptidase M48" evidence="8">
    <location>
        <begin position="166"/>
        <end position="340"/>
    </location>
</feature>
<evidence type="ECO:0000256" key="3">
    <source>
        <dbReference type="ARBA" id="ARBA00022801"/>
    </source>
</evidence>
<dbReference type="Gene3D" id="3.30.2010.10">
    <property type="entry name" value="Metalloproteases ('zincins'), catalytic domain"/>
    <property type="match status" value="1"/>
</dbReference>
<keyword evidence="1 6" id="KW-0645">Protease</keyword>
<feature type="compositionally biased region" description="Polar residues" evidence="7">
    <location>
        <begin position="58"/>
        <end position="67"/>
    </location>
</feature>
<sequence length="374" mass="41804">MLRQTMERVFPRVFPPITRTLSSPVSASPLASHSRITLVQTFARDGPRFRSAPRVPHQPQTRTFSSSGHRRSNGGYNRFNDSGPRNPRMAPLHQLMMRARTEHFVILGLGTWAFYYYNTEEVEMTGRRRLNLISAERERELGEKAYREILREFKGHILPNSHPTSQAVHRVLERLIPQAHVEGAQWRAHVIAAPGEQNAFVLPGGKVFVFTGILPFCADEQGLAAVLAHEIAHVVAHHGAEGMTRNYLLTALVTVVSLLFDVSGVIPAQLSHFLIDLPNSRVQEAEADDMGLIMMARACYNPAAAIAFWHRMAQNKQAGEVPQLLSTHPSNENRLLALNEKLSAAQAIYHDSGCGEVTSFMPGFRKAVADHEMW</sequence>
<dbReference type="CDD" id="cd07331">
    <property type="entry name" value="M48C_Oma1_like"/>
    <property type="match status" value="1"/>
</dbReference>
<evidence type="ECO:0000256" key="4">
    <source>
        <dbReference type="ARBA" id="ARBA00022833"/>
    </source>
</evidence>